<dbReference type="PANTHER" id="PTHR36836">
    <property type="entry name" value="COLANIC ACID BIOSYNTHESIS PROTEIN WCAK"/>
    <property type="match status" value="1"/>
</dbReference>
<keyword evidence="3" id="KW-1185">Reference proteome</keyword>
<dbReference type="STRING" id="1560345.AWL63_07220"/>
<dbReference type="KEGG" id="span:AWL63_07220"/>
<evidence type="ECO:0000313" key="2">
    <source>
        <dbReference type="EMBL" id="AOH83791.1"/>
    </source>
</evidence>
<feature type="domain" description="Polysaccharide pyruvyl transferase" evidence="1">
    <location>
        <begin position="111"/>
        <end position="388"/>
    </location>
</feature>
<accession>A0A1B3Z8N8</accession>
<gene>
    <name evidence="2" type="ORF">AWL63_07220</name>
</gene>
<dbReference type="AlphaFoldDB" id="A0A1B3Z8N8"/>
<dbReference type="PANTHER" id="PTHR36836:SF1">
    <property type="entry name" value="COLANIC ACID BIOSYNTHESIS PROTEIN WCAK"/>
    <property type="match status" value="1"/>
</dbReference>
<evidence type="ECO:0000259" key="1">
    <source>
        <dbReference type="Pfam" id="PF04230"/>
    </source>
</evidence>
<dbReference type="Proteomes" id="UP000094256">
    <property type="component" value="Chromosome"/>
</dbReference>
<dbReference type="InterPro" id="IPR007345">
    <property type="entry name" value="Polysacch_pyruvyl_Trfase"/>
</dbReference>
<organism evidence="2 3">
    <name type="scientific">Sphingomonas panacis</name>
    <dbReference type="NCBI Taxonomy" id="1560345"/>
    <lineage>
        <taxon>Bacteria</taxon>
        <taxon>Pseudomonadati</taxon>
        <taxon>Pseudomonadota</taxon>
        <taxon>Alphaproteobacteria</taxon>
        <taxon>Sphingomonadales</taxon>
        <taxon>Sphingomonadaceae</taxon>
        <taxon>Sphingomonas</taxon>
    </lineage>
</organism>
<dbReference type="EMBL" id="CP014168">
    <property type="protein sequence ID" value="AOH83791.1"/>
    <property type="molecule type" value="Genomic_DNA"/>
</dbReference>
<reference evidence="2 3" key="1">
    <citation type="submission" date="2016-01" db="EMBL/GenBank/DDBJ databases">
        <title>Complete genome and mega plasmid sequence of Sphingomonas panacis DCY99 elicits systemic resistance in rice to Xanthomonas oryzae.</title>
        <authorList>
            <person name="Kim Y.J."/>
            <person name="Yang D.C."/>
            <person name="Sing P."/>
        </authorList>
    </citation>
    <scope>NUCLEOTIDE SEQUENCE [LARGE SCALE GENOMIC DNA]</scope>
    <source>
        <strain evidence="2 3">DCY99</strain>
    </source>
</reference>
<protein>
    <recommendedName>
        <fullName evidence="1">Polysaccharide pyruvyl transferase domain-containing protein</fullName>
    </recommendedName>
</protein>
<sequence length="459" mass="50019">MAPQAQRRKGRLTVDAENVQRVASGMKLLYVGDNSDRINWGCRATSIALRELLARDHEVIAAVTGKMIEARYPVSDRIGDALYGPLAQRLYRKKLRKLPVVGAAVLGLLERLGDPVGLTLDLDRNIDNIDRARAYSPFARALFDAVEACDAIAVNGEGDLIFTTPPRQKLLYILTVCRLAQTRGKPVYYLNAMLSECPIDGIHQPTVDVAARILADSAAVVVREPASYAFVQAHMPAVRATMLPDALFTWRYHFTHSDRPARPAIERLLPFFEHTGHVPPKVASGAYVAISGSSLAARDPARARSTYTNMVRKLKAVGVPLLLIPTCGGDRFLIDVATDTGVELLPLETPILAGAAILANARAFVSGRWHPSIMAALGGTPCVFLGSNSHKTLSIQTLLEYADPREFSAFPSDDDVETIVRQTRDLLAAGDTRRAQILDVSKRLAADAAQCLDLLETRP</sequence>
<dbReference type="Pfam" id="PF04230">
    <property type="entry name" value="PS_pyruv_trans"/>
    <property type="match status" value="1"/>
</dbReference>
<name>A0A1B3Z8N8_9SPHN</name>
<evidence type="ECO:0000313" key="3">
    <source>
        <dbReference type="Proteomes" id="UP000094256"/>
    </source>
</evidence>
<proteinExistence type="predicted"/>